<sequence length="138" mass="16213">MKKLTKKKVKEIVNRYCKNKNLIWEFKLQKFLDDLSSKEKSGDIIRVIKYALDNYQGMASVVNTPFFISDTEFTGKPNEMLFLNAIRHNSIAVINRNPYIKTLLRNNKNWKDFVRIMTATELEARKQVKSTLSDVYTD</sequence>
<gene>
    <name evidence="1" type="ordered locus">PERMA_A0017</name>
</gene>
<name>C0QUU6_PERMH</name>
<evidence type="ECO:0000313" key="1">
    <source>
        <dbReference type="EMBL" id="ACO04951.1"/>
    </source>
</evidence>
<geneLocation type="plasmid" evidence="2">
    <name>pPERMA01</name>
</geneLocation>
<proteinExistence type="predicted"/>
<reference evidence="1 2" key="1">
    <citation type="journal article" date="2009" name="J. Bacteriol.">
        <title>Complete and draft genome sequences of six members of the Aquificales.</title>
        <authorList>
            <person name="Reysenbach A.L."/>
            <person name="Hamamura N."/>
            <person name="Podar M."/>
            <person name="Griffiths E."/>
            <person name="Ferreira S."/>
            <person name="Hochstein R."/>
            <person name="Heidelberg J."/>
            <person name="Johnson J."/>
            <person name="Mead D."/>
            <person name="Pohorille A."/>
            <person name="Sarmiento M."/>
            <person name="Schweighofer K."/>
            <person name="Seshadri R."/>
            <person name="Voytek M.A."/>
        </authorList>
    </citation>
    <scope>NUCLEOTIDE SEQUENCE [LARGE SCALE GENOMIC DNA]</scope>
    <source>
        <strain evidence="2">DSM 14350 / EX-H1</strain>
        <plasmid evidence="2">pPERMA01</plasmid>
    </source>
</reference>
<keyword evidence="1" id="KW-0614">Plasmid</keyword>
<evidence type="ECO:0000313" key="2">
    <source>
        <dbReference type="Proteomes" id="UP000001366"/>
    </source>
</evidence>
<protein>
    <submittedName>
        <fullName evidence="1">Uncharacterized protein</fullName>
    </submittedName>
</protein>
<dbReference type="EMBL" id="CP001231">
    <property type="protein sequence ID" value="ACO04951.1"/>
    <property type="molecule type" value="Genomic_DNA"/>
</dbReference>
<accession>C0QUU6</accession>
<keyword evidence="2" id="KW-1185">Reference proteome</keyword>
<dbReference type="HOGENOM" id="CLU_1853333_0_0_0"/>
<dbReference type="PaxDb" id="123214-PERMA_A0017"/>
<dbReference type="Proteomes" id="UP000001366">
    <property type="component" value="Plasmid unnamed"/>
</dbReference>
<dbReference type="RefSeq" id="WP_012675139.1">
    <property type="nucleotide sequence ID" value="NC_012439.1"/>
</dbReference>
<dbReference type="AlphaFoldDB" id="C0QUU6"/>
<dbReference type="KEGG" id="pmx:PERMA_A0017"/>
<organism evidence="1 2">
    <name type="scientific">Persephonella marina (strain DSM 14350 / EX-H1)</name>
    <dbReference type="NCBI Taxonomy" id="123214"/>
    <lineage>
        <taxon>Bacteria</taxon>
        <taxon>Pseudomonadati</taxon>
        <taxon>Aquificota</taxon>
        <taxon>Aquificia</taxon>
        <taxon>Aquificales</taxon>
        <taxon>Hydrogenothermaceae</taxon>
        <taxon>Persephonella</taxon>
    </lineage>
</organism>